<keyword evidence="9" id="KW-0238">DNA-binding</keyword>
<dbReference type="AlphaFoldDB" id="A0A8T4IM62"/>
<dbReference type="Proteomes" id="UP000675554">
    <property type="component" value="Unassembled WGS sequence"/>
</dbReference>
<evidence type="ECO:0000256" key="6">
    <source>
        <dbReference type="ARBA" id="ARBA00022769"/>
    </source>
</evidence>
<evidence type="ECO:0000256" key="4">
    <source>
        <dbReference type="ARBA" id="ARBA00022741"/>
    </source>
</evidence>
<reference evidence="16" key="1">
    <citation type="submission" date="2021-04" db="EMBL/GenBank/DDBJ databases">
        <title>Sequencing of actinobacteria type strains.</title>
        <authorList>
            <person name="Nguyen G.-S."/>
            <person name="Wentzel A."/>
        </authorList>
    </citation>
    <scope>NUCLEOTIDE SEQUENCE</scope>
    <source>
        <strain evidence="16">DSM 42095</strain>
    </source>
</reference>
<evidence type="ECO:0000259" key="15">
    <source>
        <dbReference type="PROSITE" id="PS50893"/>
    </source>
</evidence>
<evidence type="ECO:0000256" key="14">
    <source>
        <dbReference type="SAM" id="MobiDB-lite"/>
    </source>
</evidence>
<dbReference type="GO" id="GO:0003677">
    <property type="term" value="F:DNA binding"/>
    <property type="evidence" value="ECO:0007669"/>
    <property type="project" value="UniProtKB-KW"/>
</dbReference>
<keyword evidence="5" id="KW-0227">DNA damage</keyword>
<dbReference type="GO" id="GO:0005524">
    <property type="term" value="F:ATP binding"/>
    <property type="evidence" value="ECO:0007669"/>
    <property type="project" value="UniProtKB-KW"/>
</dbReference>
<keyword evidence="8" id="KW-0267">Excision nuclease</keyword>
<dbReference type="PANTHER" id="PTHR43152">
    <property type="entry name" value="UVRABC SYSTEM PROTEIN A"/>
    <property type="match status" value="1"/>
</dbReference>
<dbReference type="GO" id="GO:0016887">
    <property type="term" value="F:ATP hydrolysis activity"/>
    <property type="evidence" value="ECO:0007669"/>
    <property type="project" value="InterPro"/>
</dbReference>
<evidence type="ECO:0000256" key="8">
    <source>
        <dbReference type="ARBA" id="ARBA00022881"/>
    </source>
</evidence>
<dbReference type="Gene3D" id="1.20.1580.10">
    <property type="entry name" value="ABC transporter ATPase like domain"/>
    <property type="match status" value="2"/>
</dbReference>
<evidence type="ECO:0000256" key="7">
    <source>
        <dbReference type="ARBA" id="ARBA00022840"/>
    </source>
</evidence>
<feature type="region of interest" description="Disordered" evidence="14">
    <location>
        <begin position="1"/>
        <end position="31"/>
    </location>
</feature>
<comment type="caution">
    <text evidence="16">The sequence shown here is derived from an EMBL/GenBank/DDBJ whole genome shotgun (WGS) entry which is preliminary data.</text>
</comment>
<keyword evidence="3" id="KW-0677">Repeat</keyword>
<evidence type="ECO:0000256" key="1">
    <source>
        <dbReference type="ARBA" id="ARBA00004496"/>
    </source>
</evidence>
<dbReference type="InterPro" id="IPR003439">
    <property type="entry name" value="ABC_transporter-like_ATP-bd"/>
</dbReference>
<feature type="compositionally biased region" description="Gly residues" evidence="14">
    <location>
        <begin position="782"/>
        <end position="793"/>
    </location>
</feature>
<evidence type="ECO:0000313" key="16">
    <source>
        <dbReference type="EMBL" id="MBR7671593.1"/>
    </source>
</evidence>
<keyword evidence="17" id="KW-1185">Reference proteome</keyword>
<feature type="region of interest" description="Disordered" evidence="14">
    <location>
        <begin position="771"/>
        <end position="793"/>
    </location>
</feature>
<keyword evidence="2" id="KW-0963">Cytoplasm</keyword>
<dbReference type="SUPFAM" id="SSF52540">
    <property type="entry name" value="P-loop containing nucleoside triphosphate hydrolases"/>
    <property type="match status" value="2"/>
</dbReference>
<dbReference type="PANTHER" id="PTHR43152:SF1">
    <property type="entry name" value="UVRA PROTEIN"/>
    <property type="match status" value="1"/>
</dbReference>
<keyword evidence="4" id="KW-0547">Nucleotide-binding</keyword>
<keyword evidence="10" id="KW-0234">DNA repair</keyword>
<feature type="compositionally biased region" description="Basic and acidic residues" evidence="14">
    <location>
        <begin position="1"/>
        <end position="21"/>
    </location>
</feature>
<evidence type="ECO:0000256" key="12">
    <source>
        <dbReference type="ARBA" id="ARBA00039316"/>
    </source>
</evidence>
<protein>
    <recommendedName>
        <fullName evidence="12">UvrABC system protein A</fullName>
    </recommendedName>
    <alternativeName>
        <fullName evidence="13">Excinuclease ABC subunit A</fullName>
    </alternativeName>
</protein>
<dbReference type="GO" id="GO:0005737">
    <property type="term" value="C:cytoplasm"/>
    <property type="evidence" value="ECO:0007669"/>
    <property type="project" value="UniProtKB-SubCell"/>
</dbReference>
<comment type="similarity">
    <text evidence="11">Belongs to the ABC transporter superfamily. UvrA family.</text>
</comment>
<keyword evidence="7" id="KW-0067">ATP-binding</keyword>
<name>A0A8T4IM62_9ACTN</name>
<evidence type="ECO:0000313" key="17">
    <source>
        <dbReference type="Proteomes" id="UP000675554"/>
    </source>
</evidence>
<evidence type="ECO:0000256" key="11">
    <source>
        <dbReference type="ARBA" id="ARBA00038000"/>
    </source>
</evidence>
<dbReference type="PROSITE" id="PS50893">
    <property type="entry name" value="ABC_TRANSPORTER_2"/>
    <property type="match status" value="1"/>
</dbReference>
<sequence>MAERNIAEHTITDRTTTERTAAEPTAAEPTTPERAIVLRGVRTNNLAGVDVDIPRNRLVTFVGVSGSGKSSLVFGTIAAEAGYQLNETFPPFARNRLPKWARPDAEHIRGLTPVVVVDQRRIGGNVRSTVGTVTDAWTYLRLLFSRLSRPYVGEASHFSFNEPAGMCPACSGLGEVVVSAVDRFLDLDRSLADGAVLLPGFGKGGYWYSQYADIGVFDVGTPLREWSPAERAALLYGGRATEPGLGMGRALPKGYEGVVERFERIHLHTSDSVSERKQETIRRFTRAEGCPECAGDRLGKAARTATVLGHTIGEMGRMEITELADVVRTVTSARVAPVVAALTARLEAMVTIGLGYLTLSRPTTTLSGGESQRIKTVKHLGSSLTGMTYVVDEPTVGLHPTDVDSMVALLERLRDDGNNVLVVEHDPAVMAHADQVIEIGPGAGADGGRLVFQGGFAKLRDAGTPTGLALAAPRPLKPAPRPATGWLRVADADRNNLRRLTVGFPTGVLTVLTGVAGSGKSSLADELVAQHGATVIDQKPVSTNRRSTPVTYTGIAPAIRKLFARHNGVAAGLFSANSDGACPDCDGLGVIHTDLAFMDGQEVVCETCHGRRFTQRVLAHTVDGLSIADVDDLTVEQALARLPDEGIARALRQLAAVGLGYLRLGQSLSTLSGGECQRVKTAKELRLAERPTTYVLDEPTTGLHMNDVGTLLDVLDGLVAQGHTVVVIEHDLDVVRQADWLIDLGPGPGRHGGTVLFEGHVADYTGRRTPTCHALGRSGPATGTGTGGFRNPR</sequence>
<dbReference type="CDD" id="cd03270">
    <property type="entry name" value="ABC_UvrA_I"/>
    <property type="match status" value="1"/>
</dbReference>
<proteinExistence type="inferred from homology"/>
<evidence type="ECO:0000256" key="13">
    <source>
        <dbReference type="ARBA" id="ARBA00042156"/>
    </source>
</evidence>
<gene>
    <name evidence="16" type="ORF">KDA82_00760</name>
</gene>
<evidence type="ECO:0000256" key="9">
    <source>
        <dbReference type="ARBA" id="ARBA00023125"/>
    </source>
</evidence>
<dbReference type="Gene3D" id="3.40.50.300">
    <property type="entry name" value="P-loop containing nucleotide triphosphate hydrolases"/>
    <property type="match status" value="2"/>
</dbReference>
<evidence type="ECO:0000256" key="5">
    <source>
        <dbReference type="ARBA" id="ARBA00022763"/>
    </source>
</evidence>
<dbReference type="InterPro" id="IPR027417">
    <property type="entry name" value="P-loop_NTPase"/>
</dbReference>
<evidence type="ECO:0000256" key="10">
    <source>
        <dbReference type="ARBA" id="ARBA00023204"/>
    </source>
</evidence>
<keyword evidence="6" id="KW-0228">DNA excision</keyword>
<feature type="compositionally biased region" description="Low complexity" evidence="14">
    <location>
        <begin position="22"/>
        <end position="31"/>
    </location>
</feature>
<evidence type="ECO:0000256" key="2">
    <source>
        <dbReference type="ARBA" id="ARBA00022490"/>
    </source>
</evidence>
<organism evidence="16 17">
    <name type="scientific">Streptomyces daliensis</name>
    <dbReference type="NCBI Taxonomy" id="299421"/>
    <lineage>
        <taxon>Bacteria</taxon>
        <taxon>Bacillati</taxon>
        <taxon>Actinomycetota</taxon>
        <taxon>Actinomycetes</taxon>
        <taxon>Kitasatosporales</taxon>
        <taxon>Streptomycetaceae</taxon>
        <taxon>Streptomyces</taxon>
    </lineage>
</organism>
<feature type="domain" description="ABC transporter" evidence="15">
    <location>
        <begin position="476"/>
        <end position="771"/>
    </location>
</feature>
<dbReference type="Pfam" id="PF00005">
    <property type="entry name" value="ABC_tran"/>
    <property type="match status" value="1"/>
</dbReference>
<evidence type="ECO:0000256" key="3">
    <source>
        <dbReference type="ARBA" id="ARBA00022737"/>
    </source>
</evidence>
<dbReference type="EMBL" id="JAGSMN010000013">
    <property type="protein sequence ID" value="MBR7671593.1"/>
    <property type="molecule type" value="Genomic_DNA"/>
</dbReference>
<comment type="subcellular location">
    <subcellularLocation>
        <location evidence="1">Cytoplasm</location>
    </subcellularLocation>
</comment>
<dbReference type="GO" id="GO:0004518">
    <property type="term" value="F:nuclease activity"/>
    <property type="evidence" value="ECO:0007669"/>
    <property type="project" value="UniProtKB-KW"/>
</dbReference>
<accession>A0A8T4IM62</accession>
<dbReference type="GO" id="GO:0006281">
    <property type="term" value="P:DNA repair"/>
    <property type="evidence" value="ECO:0007669"/>
    <property type="project" value="UniProtKB-KW"/>
</dbReference>
<dbReference type="Gene3D" id="1.10.8.280">
    <property type="entry name" value="ABC transporter ATPase domain-like"/>
    <property type="match status" value="1"/>
</dbReference>